<protein>
    <submittedName>
        <fullName evidence="1">Uncharacterized protein</fullName>
    </submittedName>
</protein>
<evidence type="ECO:0000313" key="2">
    <source>
        <dbReference type="Proteomes" id="UP000828941"/>
    </source>
</evidence>
<reference evidence="1 2" key="1">
    <citation type="journal article" date="2022" name="DNA Res.">
        <title>Chromosomal-level genome assembly of the orchid tree Bauhinia variegata (Leguminosae; Cercidoideae) supports the allotetraploid origin hypothesis of Bauhinia.</title>
        <authorList>
            <person name="Zhong Y."/>
            <person name="Chen Y."/>
            <person name="Zheng D."/>
            <person name="Pang J."/>
            <person name="Liu Y."/>
            <person name="Luo S."/>
            <person name="Meng S."/>
            <person name="Qian L."/>
            <person name="Wei D."/>
            <person name="Dai S."/>
            <person name="Zhou R."/>
        </authorList>
    </citation>
    <scope>NUCLEOTIDE SEQUENCE [LARGE SCALE GENOMIC DNA]</scope>
    <source>
        <strain evidence="1">BV-YZ2020</strain>
    </source>
</reference>
<dbReference type="EMBL" id="CM039432">
    <property type="protein sequence ID" value="KAI4334472.1"/>
    <property type="molecule type" value="Genomic_DNA"/>
</dbReference>
<name>A0ACB9NEU8_BAUVA</name>
<comment type="caution">
    <text evidence="1">The sequence shown here is derived from an EMBL/GenBank/DDBJ whole genome shotgun (WGS) entry which is preliminary data.</text>
</comment>
<evidence type="ECO:0000313" key="1">
    <source>
        <dbReference type="EMBL" id="KAI4334472.1"/>
    </source>
</evidence>
<keyword evidence="2" id="KW-1185">Reference proteome</keyword>
<organism evidence="1 2">
    <name type="scientific">Bauhinia variegata</name>
    <name type="common">Purple orchid tree</name>
    <name type="synonym">Phanera variegata</name>
    <dbReference type="NCBI Taxonomy" id="167791"/>
    <lineage>
        <taxon>Eukaryota</taxon>
        <taxon>Viridiplantae</taxon>
        <taxon>Streptophyta</taxon>
        <taxon>Embryophyta</taxon>
        <taxon>Tracheophyta</taxon>
        <taxon>Spermatophyta</taxon>
        <taxon>Magnoliopsida</taxon>
        <taxon>eudicotyledons</taxon>
        <taxon>Gunneridae</taxon>
        <taxon>Pentapetalae</taxon>
        <taxon>rosids</taxon>
        <taxon>fabids</taxon>
        <taxon>Fabales</taxon>
        <taxon>Fabaceae</taxon>
        <taxon>Cercidoideae</taxon>
        <taxon>Cercideae</taxon>
        <taxon>Bauhiniinae</taxon>
        <taxon>Bauhinia</taxon>
    </lineage>
</organism>
<sequence>MSESYWDSVAEELNERLQECSQIAQTELAALLNVGLEFISSMLEPRLGTVVKGRLEGGQLYTPAYVARVSAMVRGAARGITVPTNLKARFLDHFVEEYIGHQLSLPLLKRKVSIHSFNRILLSAMSFCKNSEFPSLFNSCSPDILKIYL</sequence>
<proteinExistence type="predicted"/>
<dbReference type="Proteomes" id="UP000828941">
    <property type="component" value="Chromosome 7"/>
</dbReference>
<gene>
    <name evidence="1" type="ORF">L6164_019162</name>
</gene>
<accession>A0ACB9NEU8</accession>